<feature type="non-terminal residue" evidence="1">
    <location>
        <position position="1"/>
    </location>
</feature>
<evidence type="ECO:0000313" key="1">
    <source>
        <dbReference type="EMBL" id="KNZ63120.1"/>
    </source>
</evidence>
<dbReference type="AlphaFoldDB" id="A0A0L6VSE9"/>
<protein>
    <submittedName>
        <fullName evidence="1">Uncharacterized protein</fullName>
    </submittedName>
</protein>
<accession>A0A0L6VSE9</accession>
<dbReference type="Proteomes" id="UP000037035">
    <property type="component" value="Unassembled WGS sequence"/>
</dbReference>
<proteinExistence type="predicted"/>
<organism evidence="1 2">
    <name type="scientific">Puccinia sorghi</name>
    <dbReference type="NCBI Taxonomy" id="27349"/>
    <lineage>
        <taxon>Eukaryota</taxon>
        <taxon>Fungi</taxon>
        <taxon>Dikarya</taxon>
        <taxon>Basidiomycota</taxon>
        <taxon>Pucciniomycotina</taxon>
        <taxon>Pucciniomycetes</taxon>
        <taxon>Pucciniales</taxon>
        <taxon>Pucciniaceae</taxon>
        <taxon>Puccinia</taxon>
    </lineage>
</organism>
<dbReference type="VEuPathDB" id="FungiDB:VP01_11868g1"/>
<comment type="caution">
    <text evidence="1">The sequence shown here is derived from an EMBL/GenBank/DDBJ whole genome shotgun (WGS) entry which is preliminary data.</text>
</comment>
<name>A0A0L6VSE9_9BASI</name>
<sequence>VCFFPIVFPFSCSNFFSLSRNPPFAKLDMEQLQRDVSNAVNKLTQPSSSSSVSDLDTALTNLTQAFHSSYNAQGSSKWRGNHRLESWWDPDVLGTLAEACNQARMWMLLSNTNNTRRFDSITTTLFLMYEPRYRLGLMMQSG</sequence>
<evidence type="ECO:0000313" key="2">
    <source>
        <dbReference type="Proteomes" id="UP000037035"/>
    </source>
</evidence>
<gene>
    <name evidence="1" type="ORF">VP01_11868g1</name>
</gene>
<keyword evidence="2" id="KW-1185">Reference proteome</keyword>
<dbReference type="EMBL" id="LAVV01002074">
    <property type="protein sequence ID" value="KNZ63120.1"/>
    <property type="molecule type" value="Genomic_DNA"/>
</dbReference>
<reference evidence="1 2" key="1">
    <citation type="submission" date="2015-08" db="EMBL/GenBank/DDBJ databases">
        <title>Next Generation Sequencing and Analysis of the Genome of Puccinia sorghi L Schw, the Causal Agent of Maize Common Rust.</title>
        <authorList>
            <person name="Rochi L."/>
            <person name="Burguener G."/>
            <person name="Darino M."/>
            <person name="Turjanski A."/>
            <person name="Kreff E."/>
            <person name="Dieguez M.J."/>
            <person name="Sacco F."/>
        </authorList>
    </citation>
    <scope>NUCLEOTIDE SEQUENCE [LARGE SCALE GENOMIC DNA]</scope>
    <source>
        <strain evidence="1 2">RO10H11247</strain>
    </source>
</reference>